<gene>
    <name evidence="2" type="ORF">HNQ88_002581</name>
</gene>
<dbReference type="EMBL" id="JAVDQD010000003">
    <property type="protein sequence ID" value="MDR6239533.1"/>
    <property type="molecule type" value="Genomic_DNA"/>
</dbReference>
<accession>A0AAE4BT64</accession>
<dbReference type="RefSeq" id="WP_309939221.1">
    <property type="nucleotide sequence ID" value="NZ_AP025305.1"/>
</dbReference>
<proteinExistence type="predicted"/>
<sequence length="131" mass="14572">MKFGYAIHYVADVEATLNFYNKAFGFAVKFITLEKDYGELDTGSTTIAFASRELCELNFGKDIKLLATNGTPVGVEFAFVSEYIEEDFSRALENGAVLFSEIKVKPWGQKVGYVRDNNGFIIEICTPIKSG</sequence>
<name>A0AAE4BT64_9BACT</name>
<protein>
    <submittedName>
        <fullName evidence="2">Glyoxalase superfamily protein PhnB</fullName>
    </submittedName>
</protein>
<dbReference type="PANTHER" id="PTHR21366:SF22">
    <property type="entry name" value="VOC DOMAIN-CONTAINING PROTEIN"/>
    <property type="match status" value="1"/>
</dbReference>
<dbReference type="Pfam" id="PF12681">
    <property type="entry name" value="Glyoxalase_2"/>
    <property type="match status" value="1"/>
</dbReference>
<dbReference type="InterPro" id="IPR025870">
    <property type="entry name" value="Glyoxalase-like_dom"/>
</dbReference>
<dbReference type="InterPro" id="IPR037523">
    <property type="entry name" value="VOC_core"/>
</dbReference>
<comment type="caution">
    <text evidence="2">The sequence shown here is derived from an EMBL/GenBank/DDBJ whole genome shotgun (WGS) entry which is preliminary data.</text>
</comment>
<evidence type="ECO:0000313" key="3">
    <source>
        <dbReference type="Proteomes" id="UP001185092"/>
    </source>
</evidence>
<dbReference type="Gene3D" id="3.10.180.10">
    <property type="entry name" value="2,3-Dihydroxybiphenyl 1,2-Dioxygenase, domain 1"/>
    <property type="match status" value="1"/>
</dbReference>
<evidence type="ECO:0000313" key="2">
    <source>
        <dbReference type="EMBL" id="MDR6239533.1"/>
    </source>
</evidence>
<dbReference type="InterPro" id="IPR050383">
    <property type="entry name" value="GlyoxalaseI/FosfomycinResist"/>
</dbReference>
<reference evidence="2" key="1">
    <citation type="submission" date="2023-07" db="EMBL/GenBank/DDBJ databases">
        <title>Genomic Encyclopedia of Type Strains, Phase IV (KMG-IV): sequencing the most valuable type-strain genomes for metagenomic binning, comparative biology and taxonomic classification.</title>
        <authorList>
            <person name="Goeker M."/>
        </authorList>
    </citation>
    <scope>NUCLEOTIDE SEQUENCE</scope>
    <source>
        <strain evidence="2">DSM 26174</strain>
    </source>
</reference>
<organism evidence="2 3">
    <name type="scientific">Aureibacter tunicatorum</name>
    <dbReference type="NCBI Taxonomy" id="866807"/>
    <lineage>
        <taxon>Bacteria</taxon>
        <taxon>Pseudomonadati</taxon>
        <taxon>Bacteroidota</taxon>
        <taxon>Cytophagia</taxon>
        <taxon>Cytophagales</taxon>
        <taxon>Persicobacteraceae</taxon>
        <taxon>Aureibacter</taxon>
    </lineage>
</organism>
<keyword evidence="3" id="KW-1185">Reference proteome</keyword>
<evidence type="ECO:0000259" key="1">
    <source>
        <dbReference type="PROSITE" id="PS51819"/>
    </source>
</evidence>
<dbReference type="PROSITE" id="PS51819">
    <property type="entry name" value="VOC"/>
    <property type="match status" value="1"/>
</dbReference>
<dbReference type="AlphaFoldDB" id="A0AAE4BT64"/>
<dbReference type="InterPro" id="IPR029068">
    <property type="entry name" value="Glyas_Bleomycin-R_OHBP_Dase"/>
</dbReference>
<dbReference type="SUPFAM" id="SSF54593">
    <property type="entry name" value="Glyoxalase/Bleomycin resistance protein/Dihydroxybiphenyl dioxygenase"/>
    <property type="match status" value="1"/>
</dbReference>
<feature type="domain" description="VOC" evidence="1">
    <location>
        <begin position="2"/>
        <end position="127"/>
    </location>
</feature>
<dbReference type="PANTHER" id="PTHR21366">
    <property type="entry name" value="GLYOXALASE FAMILY PROTEIN"/>
    <property type="match status" value="1"/>
</dbReference>
<dbReference type="Proteomes" id="UP001185092">
    <property type="component" value="Unassembled WGS sequence"/>
</dbReference>